<sequence length="345" mass="37866">MRQYAPTLEIWRAVGPPPRNVDIVGRRSHEDPRGWRARSLIPIELAAAHPPWGVGWGPGQGSDKGSIGSADGGLQDRSGYMYPWGGETQLTITWPPTCWIPGHTNIAGNEQADALAKAATSLPEPADALPTLAHLRRTARQQSRDAFEAWWDASAPDQYKPLHLKPTTSCPPELELPRPLLHHLLAARSRHGDFADYHERFNHDDARLSCSCGRRKEPSHLFYCRKILPRHRMRLAPSPTAAVNRAIGRDFDNRHAVLPCNEPSPSRNAGLIGLQRVTRSRFARVLSDAKSSIARFSSAAAPAGDAMSSAYGPSYPANLDSERAAALSREGATTTVTEWQTPPQV</sequence>
<comment type="caution">
    <text evidence="2">The sequence shown here is derived from an EMBL/GenBank/DDBJ whole genome shotgun (WGS) entry which is preliminary data.</text>
</comment>
<evidence type="ECO:0000256" key="1">
    <source>
        <dbReference type="SAM" id="MobiDB-lite"/>
    </source>
</evidence>
<dbReference type="GO" id="GO:0003676">
    <property type="term" value="F:nucleic acid binding"/>
    <property type="evidence" value="ECO:0007669"/>
    <property type="project" value="InterPro"/>
</dbReference>
<dbReference type="Gene3D" id="3.30.420.10">
    <property type="entry name" value="Ribonuclease H-like superfamily/Ribonuclease H"/>
    <property type="match status" value="1"/>
</dbReference>
<dbReference type="AlphaFoldDB" id="A0A2U3EC41"/>
<accession>A0A2U3EC41</accession>
<dbReference type="SUPFAM" id="SSF53098">
    <property type="entry name" value="Ribonuclease H-like"/>
    <property type="match status" value="1"/>
</dbReference>
<name>A0A2U3EC41_PURLI</name>
<evidence type="ECO:0008006" key="4">
    <source>
        <dbReference type="Google" id="ProtNLM"/>
    </source>
</evidence>
<dbReference type="Proteomes" id="UP000245956">
    <property type="component" value="Unassembled WGS sequence"/>
</dbReference>
<evidence type="ECO:0000313" key="2">
    <source>
        <dbReference type="EMBL" id="PWI72076.1"/>
    </source>
</evidence>
<dbReference type="InterPro" id="IPR012337">
    <property type="entry name" value="RNaseH-like_sf"/>
</dbReference>
<organism evidence="2 3">
    <name type="scientific">Purpureocillium lilacinum</name>
    <name type="common">Paecilomyces lilacinus</name>
    <dbReference type="NCBI Taxonomy" id="33203"/>
    <lineage>
        <taxon>Eukaryota</taxon>
        <taxon>Fungi</taxon>
        <taxon>Dikarya</taxon>
        <taxon>Ascomycota</taxon>
        <taxon>Pezizomycotina</taxon>
        <taxon>Sordariomycetes</taxon>
        <taxon>Hypocreomycetidae</taxon>
        <taxon>Hypocreales</taxon>
        <taxon>Ophiocordycipitaceae</taxon>
        <taxon>Purpureocillium</taxon>
    </lineage>
</organism>
<evidence type="ECO:0000313" key="3">
    <source>
        <dbReference type="Proteomes" id="UP000245956"/>
    </source>
</evidence>
<gene>
    <name evidence="2" type="ORF">PCL_10699</name>
</gene>
<proteinExistence type="predicted"/>
<protein>
    <recommendedName>
        <fullName evidence="4">RNase H type-1 domain-containing protein</fullName>
    </recommendedName>
</protein>
<dbReference type="EMBL" id="LCWV01000006">
    <property type="protein sequence ID" value="PWI72076.1"/>
    <property type="molecule type" value="Genomic_DNA"/>
</dbReference>
<feature type="region of interest" description="Disordered" evidence="1">
    <location>
        <begin position="324"/>
        <end position="345"/>
    </location>
</feature>
<reference evidence="2 3" key="1">
    <citation type="journal article" date="2016" name="Front. Microbiol.">
        <title>Genome and transcriptome sequences reveal the specific parasitism of the nematophagous Purpureocillium lilacinum 36-1.</title>
        <authorList>
            <person name="Xie J."/>
            <person name="Li S."/>
            <person name="Mo C."/>
            <person name="Xiao X."/>
            <person name="Peng D."/>
            <person name="Wang G."/>
            <person name="Xiao Y."/>
        </authorList>
    </citation>
    <scope>NUCLEOTIDE SEQUENCE [LARGE SCALE GENOMIC DNA]</scope>
    <source>
        <strain evidence="2 3">36-1</strain>
    </source>
</reference>
<dbReference type="InterPro" id="IPR036397">
    <property type="entry name" value="RNaseH_sf"/>
</dbReference>
<feature type="compositionally biased region" description="Polar residues" evidence="1">
    <location>
        <begin position="331"/>
        <end position="345"/>
    </location>
</feature>